<evidence type="ECO:0000256" key="1">
    <source>
        <dbReference type="SAM" id="Phobius"/>
    </source>
</evidence>
<gene>
    <name evidence="2" type="ORF">M409DRAFT_23029</name>
</gene>
<evidence type="ECO:0000313" key="3">
    <source>
        <dbReference type="Proteomes" id="UP000799537"/>
    </source>
</evidence>
<dbReference type="Proteomes" id="UP000799537">
    <property type="component" value="Unassembled WGS sequence"/>
</dbReference>
<dbReference type="AlphaFoldDB" id="A0A6A6CIK6"/>
<keyword evidence="1" id="KW-0812">Transmembrane</keyword>
<keyword evidence="3" id="KW-1185">Reference proteome</keyword>
<accession>A0A6A6CIK6</accession>
<dbReference type="EMBL" id="ML993595">
    <property type="protein sequence ID" value="KAF2166985.1"/>
    <property type="molecule type" value="Genomic_DNA"/>
</dbReference>
<evidence type="ECO:0000313" key="2">
    <source>
        <dbReference type="EMBL" id="KAF2166985.1"/>
    </source>
</evidence>
<proteinExistence type="predicted"/>
<keyword evidence="1" id="KW-0472">Membrane</keyword>
<sequence>MPTLITGLHDSEVRWSKFKNSYMYNDTYYLRRTKFVIYQCATTAVGVCSGMAGQGIHKYNHTATYTESLSPTLSVTTTPIIAVLALNIASAGLIGTIFTPAIFFDLFWPERWEASRIQNAWKYAAATSSLLQLAAAVALTVVMGTGHVDITAGSDAEWELARAVWSDGLYNYDGGLVVATVVLSWIGAVFTVWSTVVMWMAYWHNNKYGPFNNHIAKRNESSGVVTEESELARTV</sequence>
<organism evidence="2 3">
    <name type="scientific">Zasmidium cellare ATCC 36951</name>
    <dbReference type="NCBI Taxonomy" id="1080233"/>
    <lineage>
        <taxon>Eukaryota</taxon>
        <taxon>Fungi</taxon>
        <taxon>Dikarya</taxon>
        <taxon>Ascomycota</taxon>
        <taxon>Pezizomycotina</taxon>
        <taxon>Dothideomycetes</taxon>
        <taxon>Dothideomycetidae</taxon>
        <taxon>Mycosphaerellales</taxon>
        <taxon>Mycosphaerellaceae</taxon>
        <taxon>Zasmidium</taxon>
    </lineage>
</organism>
<protein>
    <submittedName>
        <fullName evidence="2">Uncharacterized protein</fullName>
    </submittedName>
</protein>
<feature type="transmembrane region" description="Helical" evidence="1">
    <location>
        <begin position="80"/>
        <end position="108"/>
    </location>
</feature>
<name>A0A6A6CIK6_ZASCE</name>
<keyword evidence="1" id="KW-1133">Transmembrane helix</keyword>
<dbReference type="GeneID" id="54559875"/>
<dbReference type="OrthoDB" id="3596006at2759"/>
<feature type="transmembrane region" description="Helical" evidence="1">
    <location>
        <begin position="176"/>
        <end position="202"/>
    </location>
</feature>
<feature type="transmembrane region" description="Helical" evidence="1">
    <location>
        <begin position="120"/>
        <end position="143"/>
    </location>
</feature>
<reference evidence="2" key="1">
    <citation type="journal article" date="2020" name="Stud. Mycol.">
        <title>101 Dothideomycetes genomes: a test case for predicting lifestyles and emergence of pathogens.</title>
        <authorList>
            <person name="Haridas S."/>
            <person name="Albert R."/>
            <person name="Binder M."/>
            <person name="Bloem J."/>
            <person name="Labutti K."/>
            <person name="Salamov A."/>
            <person name="Andreopoulos B."/>
            <person name="Baker S."/>
            <person name="Barry K."/>
            <person name="Bills G."/>
            <person name="Bluhm B."/>
            <person name="Cannon C."/>
            <person name="Castanera R."/>
            <person name="Culley D."/>
            <person name="Daum C."/>
            <person name="Ezra D."/>
            <person name="Gonzalez J."/>
            <person name="Henrissat B."/>
            <person name="Kuo A."/>
            <person name="Liang C."/>
            <person name="Lipzen A."/>
            <person name="Lutzoni F."/>
            <person name="Magnuson J."/>
            <person name="Mondo S."/>
            <person name="Nolan M."/>
            <person name="Ohm R."/>
            <person name="Pangilinan J."/>
            <person name="Park H.-J."/>
            <person name="Ramirez L."/>
            <person name="Alfaro M."/>
            <person name="Sun H."/>
            <person name="Tritt A."/>
            <person name="Yoshinaga Y."/>
            <person name="Zwiers L.-H."/>
            <person name="Turgeon B."/>
            <person name="Goodwin S."/>
            <person name="Spatafora J."/>
            <person name="Crous P."/>
            <person name="Grigoriev I."/>
        </authorList>
    </citation>
    <scope>NUCLEOTIDE SEQUENCE</scope>
    <source>
        <strain evidence="2">ATCC 36951</strain>
    </source>
</reference>
<dbReference type="RefSeq" id="XP_033667874.1">
    <property type="nucleotide sequence ID" value="XM_033806603.1"/>
</dbReference>